<dbReference type="Gene3D" id="3.60.15.10">
    <property type="entry name" value="Ribonuclease Z/Hydroxyacylglutathione hydrolase-like"/>
    <property type="match status" value="1"/>
</dbReference>
<evidence type="ECO:0000259" key="4">
    <source>
        <dbReference type="PROSITE" id="PS50887"/>
    </source>
</evidence>
<dbReference type="Proteomes" id="UP000295247">
    <property type="component" value="Unassembled WGS sequence"/>
</dbReference>
<name>A0A4R4ABK7_MARGR</name>
<gene>
    <name evidence="5" type="ORF">EDC29_104200</name>
</gene>
<dbReference type="PANTHER" id="PTHR45138">
    <property type="entry name" value="REGULATORY COMPONENTS OF SENSORY TRANSDUCTION SYSTEM"/>
    <property type="match status" value="1"/>
</dbReference>
<evidence type="ECO:0000313" key="5">
    <source>
        <dbReference type="EMBL" id="TCW36412.1"/>
    </source>
</evidence>
<dbReference type="GO" id="GO:0052621">
    <property type="term" value="F:diguanylate cyclase activity"/>
    <property type="evidence" value="ECO:0007669"/>
    <property type="project" value="UniProtKB-EC"/>
</dbReference>
<sequence length="602" mass="68353">MHQTDPSQRRFDTDHAIEIAPRVWWVGHVLTDDPFQCHVYLIEQGDQSVLLDPGSRLTFAATLRKIEEIIPFSAIRYFVCHHQDPDITACLPVIDELVDRPDAVLVTHWRCSALLRHYGLERLPFWLVDEHDWRLQLPERELRFVFTPYAHFPGAFCTFDAETGVLFSSDLFGGFTETPALMAEDIGYFEAMRPFHEHYIPSRDILVHALDQIARHPVRLIAPQHGSIIPAPLVGPIIEQLRELDCGIYLFAGGVDTDIRRLSRLNRTLGEITRTMLYCRDFHDIAARLLEVVRRSLPVARIDYYLELADGEALGLVADGQEQQRAEQVPAWLRALLGISRTRWLGDSAGRCLHGHPLHDERFCCHTGDEGAMSLLLPLFARESERLEAIAHIHLEHPIEIGAHERQLIAQLTVPLQVVLEREAIYRSIEAERTRTYQRSIRDSLTGLFNRFYMQDIIERQCHAQDRGGPQVVALMLDLDHFKRINDHHGHPVGDALLRQVATLLHGSIRDGDVPVRFGGEEFILFLMDASAEQGRTLAERLRARIAAHLFVLDDGLELRLTVSIGGALRRAGEPLDALVERADKALYSAKQAGRDRAVFAG</sequence>
<dbReference type="Pfam" id="PF00990">
    <property type="entry name" value="GGDEF"/>
    <property type="match status" value="1"/>
</dbReference>
<evidence type="ECO:0000256" key="3">
    <source>
        <dbReference type="ARBA" id="ARBA00034247"/>
    </source>
</evidence>
<dbReference type="SMART" id="SM00267">
    <property type="entry name" value="GGDEF"/>
    <property type="match status" value="1"/>
</dbReference>
<dbReference type="AlphaFoldDB" id="A0A4R4ABK7"/>
<dbReference type="InterPro" id="IPR036866">
    <property type="entry name" value="RibonucZ/Hydroxyglut_hydro"/>
</dbReference>
<evidence type="ECO:0000256" key="2">
    <source>
        <dbReference type="ARBA" id="ARBA00012528"/>
    </source>
</evidence>
<dbReference type="InterPro" id="IPR000160">
    <property type="entry name" value="GGDEF_dom"/>
</dbReference>
<dbReference type="EMBL" id="SMDC01000004">
    <property type="protein sequence ID" value="TCW36412.1"/>
    <property type="molecule type" value="Genomic_DNA"/>
</dbReference>
<dbReference type="Gene3D" id="3.30.70.270">
    <property type="match status" value="1"/>
</dbReference>
<dbReference type="CDD" id="cd07709">
    <property type="entry name" value="flavodiiron_proteins_MBL-fold"/>
    <property type="match status" value="1"/>
</dbReference>
<feature type="domain" description="GGDEF" evidence="4">
    <location>
        <begin position="470"/>
        <end position="602"/>
    </location>
</feature>
<dbReference type="InterPro" id="IPR045761">
    <property type="entry name" value="ODP_dom"/>
</dbReference>
<dbReference type="InterPro" id="IPR043128">
    <property type="entry name" value="Rev_trsase/Diguanyl_cyclase"/>
</dbReference>
<organism evidence="5 6">
    <name type="scientific">Marichromatium gracile</name>
    <name type="common">Chromatium gracile</name>
    <dbReference type="NCBI Taxonomy" id="1048"/>
    <lineage>
        <taxon>Bacteria</taxon>
        <taxon>Pseudomonadati</taxon>
        <taxon>Pseudomonadota</taxon>
        <taxon>Gammaproteobacteria</taxon>
        <taxon>Chromatiales</taxon>
        <taxon>Chromatiaceae</taxon>
        <taxon>Marichromatium</taxon>
    </lineage>
</organism>
<dbReference type="InterPro" id="IPR050469">
    <property type="entry name" value="Diguanylate_Cyclase"/>
</dbReference>
<dbReference type="GO" id="GO:0043709">
    <property type="term" value="P:cell adhesion involved in single-species biofilm formation"/>
    <property type="evidence" value="ECO:0007669"/>
    <property type="project" value="TreeGrafter"/>
</dbReference>
<protein>
    <recommendedName>
        <fullName evidence="2">diguanylate cyclase</fullName>
        <ecNumber evidence="2">2.7.7.65</ecNumber>
    </recommendedName>
</protein>
<dbReference type="GO" id="GO:0005886">
    <property type="term" value="C:plasma membrane"/>
    <property type="evidence" value="ECO:0007669"/>
    <property type="project" value="TreeGrafter"/>
</dbReference>
<dbReference type="CDD" id="cd01949">
    <property type="entry name" value="GGDEF"/>
    <property type="match status" value="1"/>
</dbReference>
<dbReference type="PROSITE" id="PS50887">
    <property type="entry name" value="GGDEF"/>
    <property type="match status" value="1"/>
</dbReference>
<comment type="catalytic activity">
    <reaction evidence="3">
        <text>2 GTP = 3',3'-c-di-GMP + 2 diphosphate</text>
        <dbReference type="Rhea" id="RHEA:24898"/>
        <dbReference type="ChEBI" id="CHEBI:33019"/>
        <dbReference type="ChEBI" id="CHEBI:37565"/>
        <dbReference type="ChEBI" id="CHEBI:58805"/>
        <dbReference type="EC" id="2.7.7.65"/>
    </reaction>
</comment>
<evidence type="ECO:0000256" key="1">
    <source>
        <dbReference type="ARBA" id="ARBA00001946"/>
    </source>
</evidence>
<dbReference type="GO" id="GO:1902201">
    <property type="term" value="P:negative regulation of bacterial-type flagellum-dependent cell motility"/>
    <property type="evidence" value="ECO:0007669"/>
    <property type="project" value="TreeGrafter"/>
</dbReference>
<dbReference type="InterPro" id="IPR001279">
    <property type="entry name" value="Metallo-B-lactamas"/>
</dbReference>
<dbReference type="InterPro" id="IPR029787">
    <property type="entry name" value="Nucleotide_cyclase"/>
</dbReference>
<evidence type="ECO:0000313" key="6">
    <source>
        <dbReference type="Proteomes" id="UP000295247"/>
    </source>
</evidence>
<accession>A0A4R4ABK7</accession>
<dbReference type="RefSeq" id="WP_132229427.1">
    <property type="nucleotide sequence ID" value="NZ_NRRH01000060.1"/>
</dbReference>
<dbReference type="SMART" id="SM00849">
    <property type="entry name" value="Lactamase_B"/>
    <property type="match status" value="1"/>
</dbReference>
<dbReference type="EC" id="2.7.7.65" evidence="2"/>
<dbReference type="Pfam" id="PF19583">
    <property type="entry name" value="ODP"/>
    <property type="match status" value="1"/>
</dbReference>
<dbReference type="SUPFAM" id="SSF56281">
    <property type="entry name" value="Metallo-hydrolase/oxidoreductase"/>
    <property type="match status" value="1"/>
</dbReference>
<dbReference type="SUPFAM" id="SSF55073">
    <property type="entry name" value="Nucleotide cyclase"/>
    <property type="match status" value="1"/>
</dbReference>
<comment type="cofactor">
    <cofactor evidence="1">
        <name>Mg(2+)</name>
        <dbReference type="ChEBI" id="CHEBI:18420"/>
    </cofactor>
</comment>
<comment type="caution">
    <text evidence="5">The sequence shown here is derived from an EMBL/GenBank/DDBJ whole genome shotgun (WGS) entry which is preliminary data.</text>
</comment>
<dbReference type="PANTHER" id="PTHR45138:SF9">
    <property type="entry name" value="DIGUANYLATE CYCLASE DGCM-RELATED"/>
    <property type="match status" value="1"/>
</dbReference>
<dbReference type="NCBIfam" id="TIGR00254">
    <property type="entry name" value="GGDEF"/>
    <property type="match status" value="1"/>
</dbReference>
<proteinExistence type="predicted"/>
<reference evidence="5 6" key="1">
    <citation type="submission" date="2019-03" db="EMBL/GenBank/DDBJ databases">
        <title>Genomic Encyclopedia of Type Strains, Phase IV (KMG-IV): sequencing the most valuable type-strain genomes for metagenomic binning, comparative biology and taxonomic classification.</title>
        <authorList>
            <person name="Goeker M."/>
        </authorList>
    </citation>
    <scope>NUCLEOTIDE SEQUENCE [LARGE SCALE GENOMIC DNA]</scope>
    <source>
        <strain evidence="5 6">DSM 203</strain>
    </source>
</reference>
<dbReference type="FunFam" id="3.30.70.270:FF:000001">
    <property type="entry name" value="Diguanylate cyclase domain protein"/>
    <property type="match status" value="1"/>
</dbReference>